<dbReference type="VEuPathDB" id="PiroplasmaDB:BEWA_046620"/>
<dbReference type="OrthoDB" id="19923at2759"/>
<comment type="caution">
    <text evidence="3">The sequence shown here is derived from an EMBL/GenBank/DDBJ whole genome shotgun (WGS) entry which is preliminary data.</text>
</comment>
<name>L1LAK9_THEEQ</name>
<dbReference type="PROSITE" id="PS50238">
    <property type="entry name" value="RHOGAP"/>
    <property type="match status" value="1"/>
</dbReference>
<sequence length="580" mass="65108">MLFRLPSCYALCSVLCISHNTHSCFRFSEPALCRYLGKGVHSDAILLVIPSVSKKVIENYDDSLKYIIKKMDKYVATRFSLIVCQTCVYWTDSKSYYFVNFWYSMLPRNFKRNLHKVYLVHPYAAARTLLTYSFGYSNVECVDMIGPLLTKLGLTKAGMLKQFPYVVQRMEEVLLGISTPISPFTELPVLSMRTGHTYKSFPNIPPILSKLLDTIEQHVDIPHLLYLQCPVDALHNTVNEVERIGEFYEYETPAEAVAMLNLILNSQVGGLLGPKAYITVKNSVMQSIGNEDILNSIQNLTNKLPSVQKDYIWCIIKTLRAIARKSGKNGHSVKKISKIYASTFFRPLSNDRDVAKVIPACEYILASMIEKPESFFKKEGSSSKKEPYARLVSGQVKSSSSTKSAASSDKHSSAASTPIRTSGTKEVKHDSLVHTSSASSQEGTTLYGPKDSIKTLKEKSANSGEKRLGSKDQKDKESGRYNKSRNSSRSELSSKKEKRPVYDDESPIVKESRSSYKDEDMDAPISRLSREFAETLKLQKTPSFIGLCDQDLLPNELGGGRTVTRKVTKQLLDDLFARVE</sequence>
<gene>
    <name evidence="3" type="ORF">BEWA_046620</name>
</gene>
<dbReference type="Gene3D" id="3.40.525.10">
    <property type="entry name" value="CRAL-TRIO lipid binding domain"/>
    <property type="match status" value="1"/>
</dbReference>
<feature type="compositionally biased region" description="Low complexity" evidence="1">
    <location>
        <begin position="397"/>
        <end position="407"/>
    </location>
</feature>
<evidence type="ECO:0000313" key="3">
    <source>
        <dbReference type="EMBL" id="EKX72198.1"/>
    </source>
</evidence>
<feature type="region of interest" description="Disordered" evidence="1">
    <location>
        <begin position="386"/>
        <end position="522"/>
    </location>
</feature>
<dbReference type="AlphaFoldDB" id="L1LAK9"/>
<dbReference type="eggNOG" id="KOG2633">
    <property type="taxonomic scope" value="Eukaryota"/>
</dbReference>
<evidence type="ECO:0000313" key="4">
    <source>
        <dbReference type="Proteomes" id="UP000031512"/>
    </source>
</evidence>
<organism evidence="3 4">
    <name type="scientific">Theileria equi strain WA</name>
    <dbReference type="NCBI Taxonomy" id="1537102"/>
    <lineage>
        <taxon>Eukaryota</taxon>
        <taxon>Sar</taxon>
        <taxon>Alveolata</taxon>
        <taxon>Apicomplexa</taxon>
        <taxon>Aconoidasida</taxon>
        <taxon>Piroplasmida</taxon>
        <taxon>Theileriidae</taxon>
        <taxon>Theileria</taxon>
    </lineage>
</organism>
<dbReference type="KEGG" id="beq:BEWA_046620"/>
<dbReference type="InterPro" id="IPR000198">
    <property type="entry name" value="RhoGAP_dom"/>
</dbReference>
<dbReference type="GO" id="GO:0007165">
    <property type="term" value="P:signal transduction"/>
    <property type="evidence" value="ECO:0007669"/>
    <property type="project" value="InterPro"/>
</dbReference>
<dbReference type="SMART" id="SM00324">
    <property type="entry name" value="RhoGAP"/>
    <property type="match status" value="1"/>
</dbReference>
<keyword evidence="4" id="KW-1185">Reference proteome</keyword>
<feature type="compositionally biased region" description="Basic and acidic residues" evidence="1">
    <location>
        <begin position="423"/>
        <end position="432"/>
    </location>
</feature>
<dbReference type="Pfam" id="PF13716">
    <property type="entry name" value="CRAL_TRIO_2"/>
    <property type="match status" value="1"/>
</dbReference>
<feature type="compositionally biased region" description="Basic and acidic residues" evidence="1">
    <location>
        <begin position="492"/>
        <end position="518"/>
    </location>
</feature>
<dbReference type="EMBL" id="ACOU01000007">
    <property type="protein sequence ID" value="EKX72198.1"/>
    <property type="molecule type" value="Genomic_DNA"/>
</dbReference>
<dbReference type="STRING" id="1537102.L1LAK9"/>
<dbReference type="InterPro" id="IPR036865">
    <property type="entry name" value="CRAL-TRIO_dom_sf"/>
</dbReference>
<dbReference type="Gene3D" id="1.10.555.10">
    <property type="entry name" value="Rho GTPase activation protein"/>
    <property type="match status" value="1"/>
</dbReference>
<feature type="compositionally biased region" description="Basic and acidic residues" evidence="1">
    <location>
        <begin position="451"/>
        <end position="480"/>
    </location>
</feature>
<dbReference type="InterPro" id="IPR001251">
    <property type="entry name" value="CRAL-TRIO_dom"/>
</dbReference>
<dbReference type="Pfam" id="PF00620">
    <property type="entry name" value="RhoGAP"/>
    <property type="match status" value="1"/>
</dbReference>
<proteinExistence type="predicted"/>
<dbReference type="RefSeq" id="XP_004831650.1">
    <property type="nucleotide sequence ID" value="XM_004831593.1"/>
</dbReference>
<protein>
    <recommendedName>
        <fullName evidence="2">Rho-GAP domain-containing protein</fullName>
    </recommendedName>
</protein>
<dbReference type="SUPFAM" id="SSF48350">
    <property type="entry name" value="GTPase activation domain, GAP"/>
    <property type="match status" value="1"/>
</dbReference>
<reference evidence="3 4" key="1">
    <citation type="journal article" date="2012" name="BMC Genomics">
        <title>Comparative genomic analysis and phylogenetic position of Theileria equi.</title>
        <authorList>
            <person name="Kappmeyer L.S."/>
            <person name="Thiagarajan M."/>
            <person name="Herndon D.R."/>
            <person name="Ramsay J.D."/>
            <person name="Caler E."/>
            <person name="Djikeng A."/>
            <person name="Gillespie J.J."/>
            <person name="Lau A.O."/>
            <person name="Roalson E.H."/>
            <person name="Silva J.C."/>
            <person name="Silva M.G."/>
            <person name="Suarez C.E."/>
            <person name="Ueti M.W."/>
            <person name="Nene V.M."/>
            <person name="Mealey R.H."/>
            <person name="Knowles D.P."/>
            <person name="Brayton K.A."/>
        </authorList>
    </citation>
    <scope>NUCLEOTIDE SEQUENCE [LARGE SCALE GENOMIC DNA]</scope>
    <source>
        <strain evidence="3 4">WA</strain>
    </source>
</reference>
<dbReference type="Proteomes" id="UP000031512">
    <property type="component" value="Unassembled WGS sequence"/>
</dbReference>
<feature type="compositionally biased region" description="Polar residues" evidence="1">
    <location>
        <begin position="433"/>
        <end position="444"/>
    </location>
</feature>
<evidence type="ECO:0000256" key="1">
    <source>
        <dbReference type="SAM" id="MobiDB-lite"/>
    </source>
</evidence>
<dbReference type="GeneID" id="15804100"/>
<dbReference type="InterPro" id="IPR008936">
    <property type="entry name" value="Rho_GTPase_activation_prot"/>
</dbReference>
<accession>L1LAK9</accession>
<feature type="domain" description="Rho-GAP" evidence="2">
    <location>
        <begin position="185"/>
        <end position="376"/>
    </location>
</feature>
<evidence type="ECO:0000259" key="2">
    <source>
        <dbReference type="PROSITE" id="PS50238"/>
    </source>
</evidence>